<dbReference type="AlphaFoldDB" id="W4LWM1"/>
<comment type="caution">
    <text evidence="5">The sequence shown here is derived from an EMBL/GenBank/DDBJ whole genome shotgun (WGS) entry which is preliminary data.</text>
</comment>
<dbReference type="GO" id="GO:0016787">
    <property type="term" value="F:hydrolase activity"/>
    <property type="evidence" value="ECO:0007669"/>
    <property type="project" value="UniProtKB-KW"/>
</dbReference>
<feature type="domain" description="Nudix hydrolase" evidence="4">
    <location>
        <begin position="36"/>
        <end position="163"/>
    </location>
</feature>
<dbReference type="InterPro" id="IPR000086">
    <property type="entry name" value="NUDIX_hydrolase_dom"/>
</dbReference>
<dbReference type="InterPro" id="IPR015797">
    <property type="entry name" value="NUDIX_hydrolase-like_dom_sf"/>
</dbReference>
<dbReference type="InterPro" id="IPR020084">
    <property type="entry name" value="NUDIX_hydrolase_CS"/>
</dbReference>
<protein>
    <recommendedName>
        <fullName evidence="4">Nudix hydrolase domain-containing protein</fullName>
    </recommendedName>
</protein>
<dbReference type="SUPFAM" id="SSF55811">
    <property type="entry name" value="Nudix"/>
    <property type="match status" value="1"/>
</dbReference>
<dbReference type="Gene3D" id="3.90.79.10">
    <property type="entry name" value="Nucleoside Triphosphate Pyrophosphohydrolase"/>
    <property type="match status" value="1"/>
</dbReference>
<dbReference type="HOGENOM" id="CLU_037162_16_2_7"/>
<keyword evidence="6" id="KW-1185">Reference proteome</keyword>
<comment type="cofactor">
    <cofactor evidence="1">
        <name>Mg(2+)</name>
        <dbReference type="ChEBI" id="CHEBI:18420"/>
    </cofactor>
</comment>
<sequence>MNYCPRCATPLEVRADGGRERPACPAENCRFIHFGNFSIGCGAVVIRDHKALLIQRGLNPNRGDWQIPGGYVEADEVIVDAVEREVLEESGITARVTDVIGLRHAAGPPTANIYVVFRLQAISGEPTYDGHETIGAGYFSLEEMAGMERVQALSIWAIQQALNTPVGSGFQPDPMSPAALIGPGRSLFGLAGQVE</sequence>
<organism evidence="5 6">
    <name type="scientific">Entotheonella factor</name>
    <dbReference type="NCBI Taxonomy" id="1429438"/>
    <lineage>
        <taxon>Bacteria</taxon>
        <taxon>Pseudomonadati</taxon>
        <taxon>Nitrospinota/Tectimicrobiota group</taxon>
        <taxon>Candidatus Tectimicrobiota</taxon>
        <taxon>Candidatus Entotheonellia</taxon>
        <taxon>Candidatus Entotheonellales</taxon>
        <taxon>Candidatus Entotheonellaceae</taxon>
        <taxon>Candidatus Entotheonella</taxon>
    </lineage>
</organism>
<gene>
    <name evidence="5" type="ORF">ETSY1_04120</name>
</gene>
<evidence type="ECO:0000256" key="2">
    <source>
        <dbReference type="ARBA" id="ARBA00022801"/>
    </source>
</evidence>
<dbReference type="PANTHER" id="PTHR43046:SF14">
    <property type="entry name" value="MUTT_NUDIX FAMILY PROTEIN"/>
    <property type="match status" value="1"/>
</dbReference>
<dbReference type="EMBL" id="AZHW01000156">
    <property type="protein sequence ID" value="ETX02300.1"/>
    <property type="molecule type" value="Genomic_DNA"/>
</dbReference>
<keyword evidence="2 3" id="KW-0378">Hydrolase</keyword>
<dbReference type="Pfam" id="PF00293">
    <property type="entry name" value="NUDIX"/>
    <property type="match status" value="1"/>
</dbReference>
<proteinExistence type="inferred from homology"/>
<dbReference type="PROSITE" id="PS51462">
    <property type="entry name" value="NUDIX"/>
    <property type="match status" value="1"/>
</dbReference>
<name>W4LWM1_ENTF1</name>
<comment type="similarity">
    <text evidence="3">Belongs to the Nudix hydrolase family.</text>
</comment>
<dbReference type="PROSITE" id="PS00893">
    <property type="entry name" value="NUDIX_BOX"/>
    <property type="match status" value="1"/>
</dbReference>
<evidence type="ECO:0000313" key="5">
    <source>
        <dbReference type="EMBL" id="ETX02300.1"/>
    </source>
</evidence>
<reference evidence="5 6" key="1">
    <citation type="journal article" date="2014" name="Nature">
        <title>An environmental bacterial taxon with a large and distinct metabolic repertoire.</title>
        <authorList>
            <person name="Wilson M.C."/>
            <person name="Mori T."/>
            <person name="Ruckert C."/>
            <person name="Uria A.R."/>
            <person name="Helf M.J."/>
            <person name="Takada K."/>
            <person name="Gernert C."/>
            <person name="Steffens U.A."/>
            <person name="Heycke N."/>
            <person name="Schmitt S."/>
            <person name="Rinke C."/>
            <person name="Helfrich E.J."/>
            <person name="Brachmann A.O."/>
            <person name="Gurgui C."/>
            <person name="Wakimoto T."/>
            <person name="Kracht M."/>
            <person name="Crusemann M."/>
            <person name="Hentschel U."/>
            <person name="Abe I."/>
            <person name="Matsunaga S."/>
            <person name="Kalinowski J."/>
            <person name="Takeyama H."/>
            <person name="Piel J."/>
        </authorList>
    </citation>
    <scope>NUCLEOTIDE SEQUENCE [LARGE SCALE GENOMIC DNA]</scope>
    <source>
        <strain evidence="6">TSY1</strain>
    </source>
</reference>
<evidence type="ECO:0000256" key="3">
    <source>
        <dbReference type="RuleBase" id="RU003476"/>
    </source>
</evidence>
<accession>W4LWM1</accession>
<dbReference type="PRINTS" id="PR00502">
    <property type="entry name" value="NUDIXFAMILY"/>
</dbReference>
<evidence type="ECO:0000256" key="1">
    <source>
        <dbReference type="ARBA" id="ARBA00001946"/>
    </source>
</evidence>
<evidence type="ECO:0000313" key="6">
    <source>
        <dbReference type="Proteomes" id="UP000019141"/>
    </source>
</evidence>
<dbReference type="Proteomes" id="UP000019141">
    <property type="component" value="Unassembled WGS sequence"/>
</dbReference>
<dbReference type="InterPro" id="IPR020476">
    <property type="entry name" value="Nudix_hydrolase"/>
</dbReference>
<dbReference type="PANTHER" id="PTHR43046">
    <property type="entry name" value="GDP-MANNOSE MANNOSYL HYDROLASE"/>
    <property type="match status" value="1"/>
</dbReference>
<evidence type="ECO:0000259" key="4">
    <source>
        <dbReference type="PROSITE" id="PS51462"/>
    </source>
</evidence>